<dbReference type="eggNOG" id="ENOG5031QWP">
    <property type="taxonomic scope" value="Bacteria"/>
</dbReference>
<keyword evidence="3" id="KW-1185">Reference proteome</keyword>
<accession>K6VIV8</accession>
<comment type="caution">
    <text evidence="2">The sequence shown here is derived from an EMBL/GenBank/DDBJ whole genome shotgun (WGS) entry which is preliminary data.</text>
</comment>
<dbReference type="OrthoDB" id="9811893at2"/>
<dbReference type="AlphaFoldDB" id="K6VIV8"/>
<gene>
    <name evidence="2" type="ORF">AUCHE_02_00290</name>
</gene>
<dbReference type="EMBL" id="BAGZ01000002">
    <property type="protein sequence ID" value="GAB76669.1"/>
    <property type="molecule type" value="Genomic_DNA"/>
</dbReference>
<feature type="region of interest" description="Disordered" evidence="1">
    <location>
        <begin position="170"/>
        <end position="193"/>
    </location>
</feature>
<name>K6VIV8_9MICO</name>
<evidence type="ECO:0000256" key="1">
    <source>
        <dbReference type="SAM" id="MobiDB-lite"/>
    </source>
</evidence>
<dbReference type="InterPro" id="IPR027417">
    <property type="entry name" value="P-loop_NTPase"/>
</dbReference>
<dbReference type="Proteomes" id="UP000008495">
    <property type="component" value="Unassembled WGS sequence"/>
</dbReference>
<proteinExistence type="predicted"/>
<dbReference type="Gene3D" id="3.40.50.300">
    <property type="entry name" value="P-loop containing nucleotide triphosphate hydrolases"/>
    <property type="match status" value="1"/>
</dbReference>
<dbReference type="RefSeq" id="WP_006501420.1">
    <property type="nucleotide sequence ID" value="NZ_BAGZ01000002.1"/>
</dbReference>
<protein>
    <submittedName>
        <fullName evidence="2">Uncharacterized protein</fullName>
    </submittedName>
</protein>
<reference evidence="2 3" key="1">
    <citation type="submission" date="2012-08" db="EMBL/GenBank/DDBJ databases">
        <title>Whole genome shotgun sequence of Austwickia chelonae NBRC 105200.</title>
        <authorList>
            <person name="Yoshida I."/>
            <person name="Hosoyama A."/>
            <person name="Tsuchikane K."/>
            <person name="Katsumata H."/>
            <person name="Ando Y."/>
            <person name="Ohji S."/>
            <person name="Hamada M."/>
            <person name="Tamura T."/>
            <person name="Yamazoe A."/>
            <person name="Yamazaki S."/>
            <person name="Fujita N."/>
        </authorList>
    </citation>
    <scope>NUCLEOTIDE SEQUENCE [LARGE SCALE GENOMIC DNA]</scope>
    <source>
        <strain evidence="2 3">NBRC 105200</strain>
    </source>
</reference>
<evidence type="ECO:0000313" key="3">
    <source>
        <dbReference type="Proteomes" id="UP000008495"/>
    </source>
</evidence>
<evidence type="ECO:0000313" key="2">
    <source>
        <dbReference type="EMBL" id="GAB76669.1"/>
    </source>
</evidence>
<sequence length="193" mass="20757">MTDQNNPFSDAVPGEPVAPRAPMGRLIVISGPLSSCCHQLAWAIGRHLDQSMVIDGPVLAGMVASEHASAADELGTIRTLLLRYCAEIALAETYRRGGYDVVIVEDLPGHRLNDFRDLCTPDDIHLIILDGTVKNYPLGLHVMSRPDVEALAAGVLSRLGESLLKKAPAPYPSSGITDPAVEWQERGGPSPWD</sequence>
<organism evidence="2 3">
    <name type="scientific">Austwickia chelonae NBRC 105200</name>
    <dbReference type="NCBI Taxonomy" id="1184607"/>
    <lineage>
        <taxon>Bacteria</taxon>
        <taxon>Bacillati</taxon>
        <taxon>Actinomycetota</taxon>
        <taxon>Actinomycetes</taxon>
        <taxon>Micrococcales</taxon>
        <taxon>Dermatophilaceae</taxon>
        <taxon>Austwickia</taxon>
    </lineage>
</organism>